<keyword evidence="4" id="KW-0456">Lyase</keyword>
<name>A0ABQ8FFE8_9FUNG</name>
<evidence type="ECO:0000256" key="4">
    <source>
        <dbReference type="ARBA" id="ARBA00023239"/>
    </source>
</evidence>
<dbReference type="PANTHER" id="PTHR33337">
    <property type="entry name" value="GFA DOMAIN-CONTAINING PROTEIN"/>
    <property type="match status" value="1"/>
</dbReference>
<evidence type="ECO:0000313" key="6">
    <source>
        <dbReference type="EMBL" id="KAH6597202.1"/>
    </source>
</evidence>
<keyword evidence="7" id="KW-1185">Reference proteome</keyword>
<dbReference type="PROSITE" id="PS51891">
    <property type="entry name" value="CENP_V_GFA"/>
    <property type="match status" value="1"/>
</dbReference>
<organism evidence="6 7">
    <name type="scientific">Batrachochytrium salamandrivorans</name>
    <dbReference type="NCBI Taxonomy" id="1357716"/>
    <lineage>
        <taxon>Eukaryota</taxon>
        <taxon>Fungi</taxon>
        <taxon>Fungi incertae sedis</taxon>
        <taxon>Chytridiomycota</taxon>
        <taxon>Chytridiomycota incertae sedis</taxon>
        <taxon>Chytridiomycetes</taxon>
        <taxon>Rhizophydiales</taxon>
        <taxon>Rhizophydiales incertae sedis</taxon>
        <taxon>Batrachochytrium</taxon>
    </lineage>
</organism>
<gene>
    <name evidence="6" type="ORF">BASA50_004554</name>
</gene>
<comment type="similarity">
    <text evidence="1">Belongs to the Gfa family.</text>
</comment>
<keyword evidence="3" id="KW-0862">Zinc</keyword>
<evidence type="ECO:0000313" key="7">
    <source>
        <dbReference type="Proteomes" id="UP001648503"/>
    </source>
</evidence>
<dbReference type="Pfam" id="PF04828">
    <property type="entry name" value="GFA"/>
    <property type="match status" value="1"/>
</dbReference>
<evidence type="ECO:0000259" key="5">
    <source>
        <dbReference type="PROSITE" id="PS51891"/>
    </source>
</evidence>
<accession>A0ABQ8FFE8</accession>
<proteinExistence type="inferred from homology"/>
<evidence type="ECO:0000256" key="2">
    <source>
        <dbReference type="ARBA" id="ARBA00022723"/>
    </source>
</evidence>
<evidence type="ECO:0000256" key="1">
    <source>
        <dbReference type="ARBA" id="ARBA00005495"/>
    </source>
</evidence>
<feature type="domain" description="CENP-V/GFA" evidence="5">
    <location>
        <begin position="20"/>
        <end position="151"/>
    </location>
</feature>
<reference evidence="6 7" key="1">
    <citation type="submission" date="2021-02" db="EMBL/GenBank/DDBJ databases">
        <title>Variation within the Batrachochytrium salamandrivorans European outbreak.</title>
        <authorList>
            <person name="Kelly M."/>
            <person name="Pasmans F."/>
            <person name="Shea T.P."/>
            <person name="Munoz J.F."/>
            <person name="Carranza S."/>
            <person name="Cuomo C.A."/>
            <person name="Martel A."/>
        </authorList>
    </citation>
    <scope>NUCLEOTIDE SEQUENCE [LARGE SCALE GENOMIC DNA]</scope>
    <source>
        <strain evidence="6 7">AMFP18/2</strain>
    </source>
</reference>
<sequence>MVRDTANDDSDQPTHTSVTIKGSCHCGRVAFTVESFTPYPFMVCHCTADTKTAGLYTSNIMGEFATLHLSGTDPNMAHSVYRASIPATDSTPASLSTHERHFCCMCGSALWAYDSRWPESIYPFATAIDTPTLPSVPIKDQIHIFTGFRKDYSPPIPANVEAVHCFGGYPDIGIAEWHKKHGRYGTFSPPSDS</sequence>
<dbReference type="Gene3D" id="3.90.1590.10">
    <property type="entry name" value="glutathione-dependent formaldehyde- activating enzyme (gfa)"/>
    <property type="match status" value="1"/>
</dbReference>
<dbReference type="SUPFAM" id="SSF51316">
    <property type="entry name" value="Mss4-like"/>
    <property type="match status" value="1"/>
</dbReference>
<dbReference type="EMBL" id="JAFCIX010000152">
    <property type="protein sequence ID" value="KAH6597202.1"/>
    <property type="molecule type" value="Genomic_DNA"/>
</dbReference>
<comment type="caution">
    <text evidence="6">The sequence shown here is derived from an EMBL/GenBank/DDBJ whole genome shotgun (WGS) entry which is preliminary data.</text>
</comment>
<evidence type="ECO:0000256" key="3">
    <source>
        <dbReference type="ARBA" id="ARBA00022833"/>
    </source>
</evidence>
<protein>
    <recommendedName>
        <fullName evidence="5">CENP-V/GFA domain-containing protein</fullName>
    </recommendedName>
</protein>
<dbReference type="PANTHER" id="PTHR33337:SF44">
    <property type="entry name" value="DUF636 DOMAIN PROTEIN (AFU_ORTHOLOGUE AFUA_1G09754)"/>
    <property type="match status" value="1"/>
</dbReference>
<dbReference type="InterPro" id="IPR006913">
    <property type="entry name" value="CENP-V/GFA"/>
</dbReference>
<dbReference type="InterPro" id="IPR011057">
    <property type="entry name" value="Mss4-like_sf"/>
</dbReference>
<keyword evidence="2" id="KW-0479">Metal-binding</keyword>
<dbReference type="Proteomes" id="UP001648503">
    <property type="component" value="Unassembled WGS sequence"/>
</dbReference>